<sequence>MTKGWAVMPSQKSEYARMRRLAVEEEASADEAQQRGDDIMLIDAHRRRAAYFRRQADLLRTDAAD</sequence>
<dbReference type="AlphaFoldDB" id="A0A0J9FPB1"/>
<evidence type="ECO:0000313" key="1">
    <source>
        <dbReference type="EMBL" id="ATP18573.1"/>
    </source>
</evidence>
<organism evidence="1 2">
    <name type="scientific">Sphingobium yanoikuyae</name>
    <name type="common">Sphingomonas yanoikuyae</name>
    <dbReference type="NCBI Taxonomy" id="13690"/>
    <lineage>
        <taxon>Bacteria</taxon>
        <taxon>Pseudomonadati</taxon>
        <taxon>Pseudomonadota</taxon>
        <taxon>Alphaproteobacteria</taxon>
        <taxon>Sphingomonadales</taxon>
        <taxon>Sphingomonadaceae</taxon>
        <taxon>Sphingobium</taxon>
    </lineage>
</organism>
<dbReference type="EMBL" id="CP020925">
    <property type="protein sequence ID" value="ATP18573.1"/>
    <property type="molecule type" value="Genomic_DNA"/>
</dbReference>
<evidence type="ECO:0000313" key="2">
    <source>
        <dbReference type="Proteomes" id="UP000037029"/>
    </source>
</evidence>
<reference evidence="1 2" key="1">
    <citation type="submission" date="2017-04" db="EMBL/GenBank/DDBJ databases">
        <title>Characterization, genome and methylation analysis of a phthalic acid esters degrading strain Sphingobium yanoikuyae SHJ.</title>
        <authorList>
            <person name="Feng L."/>
        </authorList>
    </citation>
    <scope>NUCLEOTIDE SEQUENCE [LARGE SCALE GENOMIC DNA]</scope>
    <source>
        <strain evidence="1 2">SHJ</strain>
    </source>
</reference>
<accession>A0A0J9FPB1</accession>
<dbReference type="Proteomes" id="UP000037029">
    <property type="component" value="Chromosome"/>
</dbReference>
<gene>
    <name evidence="1" type="ORF">BV87_09340</name>
</gene>
<protein>
    <submittedName>
        <fullName evidence="1">Uncharacterized protein</fullName>
    </submittedName>
</protein>
<name>A0A0J9FPB1_SPHYA</name>
<proteinExistence type="predicted"/>